<reference evidence="1" key="1">
    <citation type="submission" date="2016-10" db="EMBL/GenBank/DDBJ databases">
        <authorList>
            <person name="de Groot N.N."/>
        </authorList>
    </citation>
    <scope>NUCLEOTIDE SEQUENCE</scope>
</reference>
<evidence type="ECO:0000313" key="1">
    <source>
        <dbReference type="EMBL" id="SFV70413.1"/>
    </source>
</evidence>
<protein>
    <submittedName>
        <fullName evidence="1">Uncharacterized protein</fullName>
    </submittedName>
</protein>
<dbReference type="AlphaFoldDB" id="A0A1W1CXF6"/>
<proteinExistence type="predicted"/>
<sequence>MGIIVSESKLLRNQIEKVGFVMRRSPLWIRFGTFIRTS</sequence>
<gene>
    <name evidence="1" type="ORF">MNB_SV-13-1986</name>
</gene>
<dbReference type="EMBL" id="FPHM01000155">
    <property type="protein sequence ID" value="SFV70413.1"/>
    <property type="molecule type" value="Genomic_DNA"/>
</dbReference>
<organism evidence="1">
    <name type="scientific">hydrothermal vent metagenome</name>
    <dbReference type="NCBI Taxonomy" id="652676"/>
    <lineage>
        <taxon>unclassified sequences</taxon>
        <taxon>metagenomes</taxon>
        <taxon>ecological metagenomes</taxon>
    </lineage>
</organism>
<accession>A0A1W1CXF6</accession>
<name>A0A1W1CXF6_9ZZZZ</name>